<evidence type="ECO:0000313" key="3">
    <source>
        <dbReference type="Proteomes" id="UP000245507"/>
    </source>
</evidence>
<dbReference type="RefSeq" id="WP_109691964.1">
    <property type="nucleotide sequence ID" value="NZ_QGDD01000001.1"/>
</dbReference>
<name>A0A316TLE8_9ACTN</name>
<dbReference type="SUPFAM" id="SSF52540">
    <property type="entry name" value="P-loop containing nucleoside triphosphate hydrolases"/>
    <property type="match status" value="1"/>
</dbReference>
<evidence type="ECO:0000313" key="2">
    <source>
        <dbReference type="EMBL" id="PWN04461.1"/>
    </source>
</evidence>
<sequence length="475" mass="51572">MALRGLDRRDRPAPVYLHIGGPSTGTTYLQKLMAANGDTLAEAGFLLPGQTWRDVVLATHDALSFGRPEAIGRTDLTRAAGGRWDDLAAEMTAHRGRATVLSMEFLCWAKPAAAERIVASLGDAEVHVVLTVRDTAAVLRSQWQTNCRNGAEVPLRRMIWGLRQVVEREDPRSRPERMIDRAMGVPRMLDTWVPLVGADRVHVVTVPLRSDDPDLLWKRFAGVVGIDPAQCRERAVESNASLGLPSSELMRLLNIELGEVTRTEYLRTMKALLARDILGERAAQERKVTLNRAGRNLSARWNDRIRGAVTAGGVDLVGSVEDLPVGKVGKDVSTELPSPTDEELLLAAGWARTGLVDAISSLEERVARLQGDADDPDGPDGPDGPDDPDDKSYDDARDSEDPSGSESGDESGDEDGVDDDPEDAGLDRRAMLERQLKDRSPEVGRALTEIVGLVRQAMPLGAELARLRSRSGAAG</sequence>
<gene>
    <name evidence="2" type="ORF">DJ010_02145</name>
</gene>
<evidence type="ECO:0008006" key="4">
    <source>
        <dbReference type="Google" id="ProtNLM"/>
    </source>
</evidence>
<dbReference type="OrthoDB" id="5144031at2"/>
<evidence type="ECO:0000256" key="1">
    <source>
        <dbReference type="SAM" id="MobiDB-lite"/>
    </source>
</evidence>
<accession>A0A316TLE8</accession>
<organism evidence="2 3">
    <name type="scientific">Nocardioides silvaticus</name>
    <dbReference type="NCBI Taxonomy" id="2201891"/>
    <lineage>
        <taxon>Bacteria</taxon>
        <taxon>Bacillati</taxon>
        <taxon>Actinomycetota</taxon>
        <taxon>Actinomycetes</taxon>
        <taxon>Propionibacteriales</taxon>
        <taxon>Nocardioidaceae</taxon>
        <taxon>Nocardioides</taxon>
    </lineage>
</organism>
<dbReference type="AlphaFoldDB" id="A0A316TLE8"/>
<dbReference type="Proteomes" id="UP000245507">
    <property type="component" value="Unassembled WGS sequence"/>
</dbReference>
<reference evidence="2 3" key="1">
    <citation type="submission" date="2018-05" db="EMBL/GenBank/DDBJ databases">
        <title>Nocardioides silvaticus genome.</title>
        <authorList>
            <person name="Li C."/>
            <person name="Wang G."/>
        </authorList>
    </citation>
    <scope>NUCLEOTIDE SEQUENCE [LARGE SCALE GENOMIC DNA]</scope>
    <source>
        <strain evidence="2 3">CCTCC AB 2018079</strain>
    </source>
</reference>
<dbReference type="EMBL" id="QGDD01000001">
    <property type="protein sequence ID" value="PWN04461.1"/>
    <property type="molecule type" value="Genomic_DNA"/>
</dbReference>
<keyword evidence="3" id="KW-1185">Reference proteome</keyword>
<feature type="compositionally biased region" description="Acidic residues" evidence="1">
    <location>
        <begin position="401"/>
        <end position="424"/>
    </location>
</feature>
<comment type="caution">
    <text evidence="2">The sequence shown here is derived from an EMBL/GenBank/DDBJ whole genome shotgun (WGS) entry which is preliminary data.</text>
</comment>
<feature type="compositionally biased region" description="Acidic residues" evidence="1">
    <location>
        <begin position="372"/>
        <end position="389"/>
    </location>
</feature>
<dbReference type="Gene3D" id="3.40.50.300">
    <property type="entry name" value="P-loop containing nucleotide triphosphate hydrolases"/>
    <property type="match status" value="1"/>
</dbReference>
<feature type="compositionally biased region" description="Basic and acidic residues" evidence="1">
    <location>
        <begin position="390"/>
        <end position="400"/>
    </location>
</feature>
<dbReference type="InterPro" id="IPR027417">
    <property type="entry name" value="P-loop_NTPase"/>
</dbReference>
<proteinExistence type="predicted"/>
<feature type="region of interest" description="Disordered" evidence="1">
    <location>
        <begin position="370"/>
        <end position="443"/>
    </location>
</feature>
<feature type="compositionally biased region" description="Basic and acidic residues" evidence="1">
    <location>
        <begin position="425"/>
        <end position="442"/>
    </location>
</feature>
<protein>
    <recommendedName>
        <fullName evidence="4">Sulfotransferase family protein</fullName>
    </recommendedName>
</protein>